<evidence type="ECO:0000313" key="8">
    <source>
        <dbReference type="EMBL" id="SFB41585.1"/>
    </source>
</evidence>
<evidence type="ECO:0000256" key="5">
    <source>
        <dbReference type="ARBA" id="ARBA00022970"/>
    </source>
</evidence>
<gene>
    <name evidence="8" type="ORF">SAMN05216266_110188</name>
</gene>
<keyword evidence="4 8" id="KW-0067">ATP-binding</keyword>
<keyword evidence="9" id="KW-1185">Reference proteome</keyword>
<evidence type="ECO:0000256" key="1">
    <source>
        <dbReference type="ARBA" id="ARBA00005417"/>
    </source>
</evidence>
<dbReference type="PANTHER" id="PTHR43820">
    <property type="entry name" value="HIGH-AFFINITY BRANCHED-CHAIN AMINO ACID TRANSPORT ATP-BINDING PROTEIN LIVF"/>
    <property type="match status" value="1"/>
</dbReference>
<dbReference type="GO" id="GO:0016887">
    <property type="term" value="F:ATP hydrolysis activity"/>
    <property type="evidence" value="ECO:0007669"/>
    <property type="project" value="InterPro"/>
</dbReference>
<dbReference type="Proteomes" id="UP000243799">
    <property type="component" value="Unassembled WGS sequence"/>
</dbReference>
<dbReference type="Pfam" id="PF00005">
    <property type="entry name" value="ABC_tran"/>
    <property type="match status" value="1"/>
</dbReference>
<evidence type="ECO:0000259" key="7">
    <source>
        <dbReference type="PROSITE" id="PS50893"/>
    </source>
</evidence>
<name>A0A1I1AU26_9PSEU</name>
<dbReference type="InterPro" id="IPR003593">
    <property type="entry name" value="AAA+_ATPase"/>
</dbReference>
<protein>
    <submittedName>
        <fullName evidence="8">Amino acid/amide ABC transporter ATP-binding protein 2, HAAT family</fullName>
    </submittedName>
</protein>
<evidence type="ECO:0000256" key="3">
    <source>
        <dbReference type="ARBA" id="ARBA00022741"/>
    </source>
</evidence>
<organism evidence="8 9">
    <name type="scientific">Amycolatopsis marina</name>
    <dbReference type="NCBI Taxonomy" id="490629"/>
    <lineage>
        <taxon>Bacteria</taxon>
        <taxon>Bacillati</taxon>
        <taxon>Actinomycetota</taxon>
        <taxon>Actinomycetes</taxon>
        <taxon>Pseudonocardiales</taxon>
        <taxon>Pseudonocardiaceae</taxon>
        <taxon>Amycolatopsis</taxon>
    </lineage>
</organism>
<dbReference type="InterPro" id="IPR052156">
    <property type="entry name" value="BCAA_Transport_ATP-bd_LivF"/>
</dbReference>
<evidence type="ECO:0000256" key="4">
    <source>
        <dbReference type="ARBA" id="ARBA00022840"/>
    </source>
</evidence>
<dbReference type="Gene3D" id="3.40.50.300">
    <property type="entry name" value="P-loop containing nucleotide triphosphate hydrolases"/>
    <property type="match status" value="1"/>
</dbReference>
<dbReference type="SUPFAM" id="SSF52540">
    <property type="entry name" value="P-loop containing nucleoside triphosphate hydrolases"/>
    <property type="match status" value="1"/>
</dbReference>
<dbReference type="InterPro" id="IPR003439">
    <property type="entry name" value="ABC_transporter-like_ATP-bd"/>
</dbReference>
<keyword evidence="2" id="KW-0813">Transport</keyword>
<dbReference type="GO" id="GO:0005524">
    <property type="term" value="F:ATP binding"/>
    <property type="evidence" value="ECO:0007669"/>
    <property type="project" value="UniProtKB-KW"/>
</dbReference>
<evidence type="ECO:0000313" key="9">
    <source>
        <dbReference type="Proteomes" id="UP000243799"/>
    </source>
</evidence>
<comment type="similarity">
    <text evidence="1">Belongs to the ABC transporter superfamily.</text>
</comment>
<keyword evidence="3" id="KW-0547">Nucleotide-binding</keyword>
<accession>A0A1I1AU26</accession>
<keyword evidence="5" id="KW-0029">Amino-acid transport</keyword>
<evidence type="ECO:0000256" key="2">
    <source>
        <dbReference type="ARBA" id="ARBA00022448"/>
    </source>
</evidence>
<feature type="region of interest" description="Disordered" evidence="6">
    <location>
        <begin position="1"/>
        <end position="63"/>
    </location>
</feature>
<dbReference type="PANTHER" id="PTHR43820:SF4">
    <property type="entry name" value="HIGH-AFFINITY BRANCHED-CHAIN AMINO ACID TRANSPORT ATP-BINDING PROTEIN LIVF"/>
    <property type="match status" value="1"/>
</dbReference>
<dbReference type="RefSeq" id="WP_245788439.1">
    <property type="nucleotide sequence ID" value="NZ_FOKG01000010.1"/>
</dbReference>
<dbReference type="GO" id="GO:0015807">
    <property type="term" value="P:L-amino acid transport"/>
    <property type="evidence" value="ECO:0007669"/>
    <property type="project" value="TreeGrafter"/>
</dbReference>
<dbReference type="STRING" id="490629.SAMN05216266_110188"/>
<evidence type="ECO:0000256" key="6">
    <source>
        <dbReference type="SAM" id="MobiDB-lite"/>
    </source>
</evidence>
<dbReference type="CDD" id="cd03224">
    <property type="entry name" value="ABC_TM1139_LivF_branched"/>
    <property type="match status" value="1"/>
</dbReference>
<dbReference type="EMBL" id="FOKG01000010">
    <property type="protein sequence ID" value="SFB41585.1"/>
    <property type="molecule type" value="Genomic_DNA"/>
</dbReference>
<dbReference type="SMART" id="SM00382">
    <property type="entry name" value="AAA"/>
    <property type="match status" value="1"/>
</dbReference>
<dbReference type="GO" id="GO:0015658">
    <property type="term" value="F:branched-chain amino acid transmembrane transporter activity"/>
    <property type="evidence" value="ECO:0007669"/>
    <property type="project" value="TreeGrafter"/>
</dbReference>
<sequence>MASERASENWELGGHGDPWNSADEVPLSRRQGANQQNRTVPGSQSPGDSIADPSSQTDSERNPDKYLLELVDIEAGYGRAALVLRGLTVRVPPASVVCLVGPNGAGKSTVLKVASGMLTPRSGRVLVGDQDVTGRGPQRMLEAGLSHVLQGHSVFKEMAVSENVLLGAYTMKDKSEIADRVDFVKSLFPVVAQRWSSLAGALSGGQQKQVEFARSLMVSPRVVLLDEPSMGLDPKATATVFEQVARMRDAGTAVLLVEQNARRALETADLGCVLDLGRVHIAGPAADLLADPQLADLYLGNRRAAGESTPPAGSTATNSTP</sequence>
<reference evidence="9" key="1">
    <citation type="submission" date="2016-10" db="EMBL/GenBank/DDBJ databases">
        <authorList>
            <person name="Varghese N."/>
            <person name="Submissions S."/>
        </authorList>
    </citation>
    <scope>NUCLEOTIDE SEQUENCE [LARGE SCALE GENOMIC DNA]</scope>
    <source>
        <strain evidence="9">CGMCC 4.3568</strain>
    </source>
</reference>
<proteinExistence type="inferred from homology"/>
<feature type="domain" description="ABC transporter" evidence="7">
    <location>
        <begin position="68"/>
        <end position="301"/>
    </location>
</feature>
<dbReference type="PROSITE" id="PS50893">
    <property type="entry name" value="ABC_TRANSPORTER_2"/>
    <property type="match status" value="1"/>
</dbReference>
<feature type="compositionally biased region" description="Polar residues" evidence="6">
    <location>
        <begin position="31"/>
        <end position="57"/>
    </location>
</feature>
<dbReference type="InterPro" id="IPR027417">
    <property type="entry name" value="P-loop_NTPase"/>
</dbReference>
<dbReference type="AlphaFoldDB" id="A0A1I1AU26"/>